<organism evidence="1 2">
    <name type="scientific">Pseudomonas plecoglossicida</name>
    <dbReference type="NCBI Taxonomy" id="70775"/>
    <lineage>
        <taxon>Bacteria</taxon>
        <taxon>Pseudomonadati</taxon>
        <taxon>Pseudomonadota</taxon>
        <taxon>Gammaproteobacteria</taxon>
        <taxon>Pseudomonadales</taxon>
        <taxon>Pseudomonadaceae</taxon>
        <taxon>Pseudomonas</taxon>
    </lineage>
</organism>
<keyword evidence="2" id="KW-1185">Reference proteome</keyword>
<comment type="caution">
    <text evidence="1">The sequence shown here is derived from an EMBL/GenBank/DDBJ whole genome shotgun (WGS) entry which is preliminary data.</text>
</comment>
<accession>A0ABX4TTK9</accession>
<sequence length="185" mass="21009">MTYQPYRDITAQGMNVQVLMVMLSQIEKGPDSAIRVLPAVVFMAFAVEAYLNNIGAKRISYWDDLERLPWRKKVNILHEVAGQKPDWGGSHLQFAASLFTLRDKLAHGKPERVLGPVFPDADEAHEFSLRNRIDPPWFTTLNKAWVMKAKDQFTDLMGYLARMHGLHESDHLLGATGGYLRDDGK</sequence>
<name>A0ABX4TTK9_PSEDL</name>
<proteinExistence type="predicted"/>
<evidence type="ECO:0000313" key="1">
    <source>
        <dbReference type="EMBL" id="PLV07523.1"/>
    </source>
</evidence>
<gene>
    <name evidence="1" type="ORF">CXG47_27615</name>
</gene>
<evidence type="ECO:0000313" key="2">
    <source>
        <dbReference type="Proteomes" id="UP000234744"/>
    </source>
</evidence>
<dbReference type="Proteomes" id="UP000234744">
    <property type="component" value="Unassembled WGS sequence"/>
</dbReference>
<reference evidence="1 2" key="1">
    <citation type="submission" date="2017-12" db="EMBL/GenBank/DDBJ databases">
        <title>Detection of the carbapenemase gene blaVIM-5 in members of the Pseudomonas putida group isolated from polluted Nigerian wetlands.</title>
        <authorList>
            <person name="Adelowo O."/>
            <person name="Vollmers J."/>
            <person name="Maeusezahl I."/>
            <person name="Kaster A.-K."/>
            <person name="Mueller J.A."/>
        </authorList>
    </citation>
    <scope>NUCLEOTIDE SEQUENCE [LARGE SCALE GENOMIC DNA]</scope>
    <source>
        <strain evidence="1 2">MR69</strain>
    </source>
</reference>
<protein>
    <submittedName>
        <fullName evidence="1">Uncharacterized protein</fullName>
    </submittedName>
</protein>
<dbReference type="EMBL" id="PJCJ01000039">
    <property type="protein sequence ID" value="PLV07523.1"/>
    <property type="molecule type" value="Genomic_DNA"/>
</dbReference>
<dbReference type="RefSeq" id="WP_102083776.1">
    <property type="nucleotide sequence ID" value="NZ_PJCJ01000039.1"/>
</dbReference>